<dbReference type="AlphaFoldDB" id="A0A498I1G3"/>
<sequence length="141" mass="16266">MAIRESGSKIAYWYGVESFQIPIPFASTFYIFTPKREGCNLSLVCDIITMEVKWDLDLLRSLLSSEEVDLIHTLPLSKHHLVDRLIWHYDQIGFFTIKNAYHVAYKWILPPSLTSSLRLQAIPSLSSRISSGELESHQKLR</sequence>
<protein>
    <submittedName>
        <fullName evidence="1">Uncharacterized protein</fullName>
    </submittedName>
</protein>
<evidence type="ECO:0000313" key="2">
    <source>
        <dbReference type="Proteomes" id="UP000290289"/>
    </source>
</evidence>
<dbReference type="EMBL" id="RDQH01000340">
    <property type="protein sequence ID" value="RXH76749.1"/>
    <property type="molecule type" value="Genomic_DNA"/>
</dbReference>
<evidence type="ECO:0000313" key="1">
    <source>
        <dbReference type="EMBL" id="RXH76749.1"/>
    </source>
</evidence>
<organism evidence="1 2">
    <name type="scientific">Malus domestica</name>
    <name type="common">Apple</name>
    <name type="synonym">Pyrus malus</name>
    <dbReference type="NCBI Taxonomy" id="3750"/>
    <lineage>
        <taxon>Eukaryota</taxon>
        <taxon>Viridiplantae</taxon>
        <taxon>Streptophyta</taxon>
        <taxon>Embryophyta</taxon>
        <taxon>Tracheophyta</taxon>
        <taxon>Spermatophyta</taxon>
        <taxon>Magnoliopsida</taxon>
        <taxon>eudicotyledons</taxon>
        <taxon>Gunneridae</taxon>
        <taxon>Pentapetalae</taxon>
        <taxon>rosids</taxon>
        <taxon>fabids</taxon>
        <taxon>Rosales</taxon>
        <taxon>Rosaceae</taxon>
        <taxon>Amygdaloideae</taxon>
        <taxon>Maleae</taxon>
        <taxon>Malus</taxon>
    </lineage>
</organism>
<reference evidence="1 2" key="1">
    <citation type="submission" date="2018-10" db="EMBL/GenBank/DDBJ databases">
        <title>A high-quality apple genome assembly.</title>
        <authorList>
            <person name="Hu J."/>
        </authorList>
    </citation>
    <scope>NUCLEOTIDE SEQUENCE [LARGE SCALE GENOMIC DNA]</scope>
    <source>
        <strain evidence="2">cv. HFTH1</strain>
        <tissue evidence="1">Young leaf</tissue>
    </source>
</reference>
<comment type="caution">
    <text evidence="1">The sequence shown here is derived from an EMBL/GenBank/DDBJ whole genome shotgun (WGS) entry which is preliminary data.</text>
</comment>
<gene>
    <name evidence="1" type="ORF">DVH24_019637</name>
</gene>
<accession>A0A498I1G3</accession>
<proteinExistence type="predicted"/>
<name>A0A498I1G3_MALDO</name>
<dbReference type="Proteomes" id="UP000290289">
    <property type="component" value="Chromosome 14"/>
</dbReference>
<keyword evidence="2" id="KW-1185">Reference proteome</keyword>